<name>A0ABT2LIV0_9HYPH</name>
<keyword evidence="2" id="KW-1133">Transmembrane helix</keyword>
<evidence type="ECO:0008006" key="5">
    <source>
        <dbReference type="Google" id="ProtNLM"/>
    </source>
</evidence>
<keyword evidence="2" id="KW-0812">Transmembrane</keyword>
<feature type="compositionally biased region" description="Basic and acidic residues" evidence="1">
    <location>
        <begin position="13"/>
        <end position="22"/>
    </location>
</feature>
<organism evidence="3 4">
    <name type="scientific">Chelativorans salis</name>
    <dbReference type="NCBI Taxonomy" id="2978478"/>
    <lineage>
        <taxon>Bacteria</taxon>
        <taxon>Pseudomonadati</taxon>
        <taxon>Pseudomonadota</taxon>
        <taxon>Alphaproteobacteria</taxon>
        <taxon>Hyphomicrobiales</taxon>
        <taxon>Phyllobacteriaceae</taxon>
        <taxon>Chelativorans</taxon>
    </lineage>
</organism>
<accession>A0ABT2LIV0</accession>
<feature type="transmembrane region" description="Helical" evidence="2">
    <location>
        <begin position="31"/>
        <end position="53"/>
    </location>
</feature>
<feature type="region of interest" description="Disordered" evidence="1">
    <location>
        <begin position="1"/>
        <end position="22"/>
    </location>
</feature>
<protein>
    <recommendedName>
        <fullName evidence="5">Cytochrome c oxidase subunit IV bacterial aa3 type domain-containing protein</fullName>
    </recommendedName>
</protein>
<reference evidence="3 4" key="1">
    <citation type="submission" date="2022-09" db="EMBL/GenBank/DDBJ databases">
        <title>Chelativorans salina sp. nov., a novel slightly halophilic bacterium isolated from a saline lake sediment enrichment.</title>
        <authorList>
            <person name="Gao L."/>
            <person name="Fang B.-Z."/>
            <person name="Li W.-J."/>
        </authorList>
    </citation>
    <scope>NUCLEOTIDE SEQUENCE [LARGE SCALE GENOMIC DNA]</scope>
    <source>
        <strain evidence="3 4">EGI FJ00035</strain>
    </source>
</reference>
<feature type="transmembrane region" description="Helical" evidence="2">
    <location>
        <begin position="85"/>
        <end position="105"/>
    </location>
</feature>
<dbReference type="Proteomes" id="UP001320831">
    <property type="component" value="Unassembled WGS sequence"/>
</dbReference>
<proteinExistence type="predicted"/>
<keyword evidence="4" id="KW-1185">Reference proteome</keyword>
<evidence type="ECO:0000256" key="1">
    <source>
        <dbReference type="SAM" id="MobiDB-lite"/>
    </source>
</evidence>
<feature type="transmembrane region" description="Helical" evidence="2">
    <location>
        <begin position="60"/>
        <end position="79"/>
    </location>
</feature>
<dbReference type="EMBL" id="JAOCZP010000001">
    <property type="protein sequence ID" value="MCT7374312.1"/>
    <property type="molecule type" value="Genomic_DNA"/>
</dbReference>
<evidence type="ECO:0000313" key="4">
    <source>
        <dbReference type="Proteomes" id="UP001320831"/>
    </source>
</evidence>
<sequence>MVRGDGGEPLCGAEERHTAREGPEMNQNYDAYAVAIIIAFGALIIGGLMAAAMAYGQRDAFFFALGAAAAAWISGYAVFLDRPRTFMTLVGLSVVMAIASTLVLAF</sequence>
<evidence type="ECO:0000313" key="3">
    <source>
        <dbReference type="EMBL" id="MCT7374312.1"/>
    </source>
</evidence>
<keyword evidence="2" id="KW-0472">Membrane</keyword>
<gene>
    <name evidence="3" type="ORF">N5A92_04600</name>
</gene>
<dbReference type="RefSeq" id="WP_260900693.1">
    <property type="nucleotide sequence ID" value="NZ_JAOCZP010000001.1"/>
</dbReference>
<evidence type="ECO:0000256" key="2">
    <source>
        <dbReference type="SAM" id="Phobius"/>
    </source>
</evidence>
<comment type="caution">
    <text evidence="3">The sequence shown here is derived from an EMBL/GenBank/DDBJ whole genome shotgun (WGS) entry which is preliminary data.</text>
</comment>